<dbReference type="EMBL" id="CAADRN010000303">
    <property type="protein sequence ID" value="VFU17688.1"/>
    <property type="molecule type" value="Genomic_DNA"/>
</dbReference>
<accession>A0A485M3I3</accession>
<reference evidence="1" key="1">
    <citation type="submission" date="2019-03" db="EMBL/GenBank/DDBJ databases">
        <authorList>
            <person name="Hao L."/>
        </authorList>
    </citation>
    <scope>NUCLEOTIDE SEQUENCE</scope>
</reference>
<protein>
    <submittedName>
        <fullName evidence="1">Uncharacterized protein</fullName>
    </submittedName>
</protein>
<organism evidence="1">
    <name type="scientific">anaerobic digester metagenome</name>
    <dbReference type="NCBI Taxonomy" id="1263854"/>
    <lineage>
        <taxon>unclassified sequences</taxon>
        <taxon>metagenomes</taxon>
        <taxon>ecological metagenomes</taxon>
    </lineage>
</organism>
<gene>
    <name evidence="1" type="ORF">SCFA_3710002</name>
</gene>
<proteinExistence type="predicted"/>
<name>A0A485M3I3_9ZZZZ</name>
<dbReference type="PROSITE" id="PS51257">
    <property type="entry name" value="PROKAR_LIPOPROTEIN"/>
    <property type="match status" value="1"/>
</dbReference>
<dbReference type="AlphaFoldDB" id="A0A485M3I3"/>
<sequence>MKYCKHMLILTTILLSFALAGCGGKMIASGNNEIPEVPLEELTNKYEKGIYQEVEEDSRRVINFADKAQWVRHMSEIMDGDLAQSYADEFFYEKEDGLYLLSRGGPFMLILDQPYELKKIDETKVQVTQISENVMTGKYELTVTYEYRDGRWIIQNQEFNIIEKEKVSYTPEEAEEIISDRVEKVLNLIAGRDMKALIEYVHPVKGVRFSPYSYVDLENSVVFMPSDFEEFFSSSTEYNWGSYDGTGEPITLTPAAYYDIFIYDQDFRNAERISYNKQLFQGNMINNAPDVYPGSIIVEYHFTGIDPKYEGMDWRSLRLVFEEFEGEWLLVGIIHDQWTI</sequence>
<evidence type="ECO:0000313" key="1">
    <source>
        <dbReference type="EMBL" id="VFU17688.1"/>
    </source>
</evidence>